<dbReference type="Gene3D" id="1.10.1740.10">
    <property type="match status" value="1"/>
</dbReference>
<evidence type="ECO:0000256" key="3">
    <source>
        <dbReference type="ARBA" id="ARBA00023082"/>
    </source>
</evidence>
<evidence type="ECO:0000256" key="4">
    <source>
        <dbReference type="ARBA" id="ARBA00023125"/>
    </source>
</evidence>
<dbReference type="Pfam" id="PF08281">
    <property type="entry name" value="Sigma70_r4_2"/>
    <property type="match status" value="1"/>
</dbReference>
<name>A0ABT0GM13_9GAMM</name>
<keyword evidence="4" id="KW-0238">DNA-binding</keyword>
<evidence type="ECO:0000313" key="10">
    <source>
        <dbReference type="Proteomes" id="UP001431449"/>
    </source>
</evidence>
<dbReference type="PANTHER" id="PTHR43133:SF8">
    <property type="entry name" value="RNA POLYMERASE SIGMA FACTOR HI_1459-RELATED"/>
    <property type="match status" value="1"/>
</dbReference>
<dbReference type="InterPro" id="IPR013325">
    <property type="entry name" value="RNA_pol_sigma_r2"/>
</dbReference>
<dbReference type="SUPFAM" id="SSF88659">
    <property type="entry name" value="Sigma3 and sigma4 domains of RNA polymerase sigma factors"/>
    <property type="match status" value="1"/>
</dbReference>
<feature type="compositionally biased region" description="Polar residues" evidence="6">
    <location>
        <begin position="1"/>
        <end position="16"/>
    </location>
</feature>
<proteinExistence type="inferred from homology"/>
<evidence type="ECO:0000256" key="6">
    <source>
        <dbReference type="SAM" id="MobiDB-lite"/>
    </source>
</evidence>
<gene>
    <name evidence="9" type="ORF">M0G41_18180</name>
</gene>
<dbReference type="InterPro" id="IPR013324">
    <property type="entry name" value="RNA_pol_sigma_r3/r4-like"/>
</dbReference>
<dbReference type="Pfam" id="PF04542">
    <property type="entry name" value="Sigma70_r2"/>
    <property type="match status" value="1"/>
</dbReference>
<protein>
    <submittedName>
        <fullName evidence="9">RNA polymerase sigma factor</fullName>
    </submittedName>
</protein>
<evidence type="ECO:0000256" key="5">
    <source>
        <dbReference type="ARBA" id="ARBA00023163"/>
    </source>
</evidence>
<dbReference type="PANTHER" id="PTHR43133">
    <property type="entry name" value="RNA POLYMERASE ECF-TYPE SIGMA FACTO"/>
    <property type="match status" value="1"/>
</dbReference>
<evidence type="ECO:0000313" key="9">
    <source>
        <dbReference type="EMBL" id="MCK7595579.1"/>
    </source>
</evidence>
<keyword evidence="3" id="KW-0731">Sigma factor</keyword>
<evidence type="ECO:0000259" key="8">
    <source>
        <dbReference type="Pfam" id="PF08281"/>
    </source>
</evidence>
<feature type="domain" description="RNA polymerase sigma factor 70 region 4 type 2" evidence="8">
    <location>
        <begin position="126"/>
        <end position="164"/>
    </location>
</feature>
<keyword evidence="5" id="KW-0804">Transcription</keyword>
<dbReference type="Gene3D" id="1.10.10.10">
    <property type="entry name" value="Winged helix-like DNA-binding domain superfamily/Winged helix DNA-binding domain"/>
    <property type="match status" value="1"/>
</dbReference>
<evidence type="ECO:0000259" key="7">
    <source>
        <dbReference type="Pfam" id="PF04542"/>
    </source>
</evidence>
<accession>A0ABT0GM13</accession>
<dbReference type="SUPFAM" id="SSF88946">
    <property type="entry name" value="Sigma2 domain of RNA polymerase sigma factors"/>
    <property type="match status" value="1"/>
</dbReference>
<dbReference type="RefSeq" id="WP_248211617.1">
    <property type="nucleotide sequence ID" value="NZ_JALNMH010000022.1"/>
</dbReference>
<dbReference type="InterPro" id="IPR036388">
    <property type="entry name" value="WH-like_DNA-bd_sf"/>
</dbReference>
<feature type="domain" description="RNA polymerase sigma-70 region 2" evidence="7">
    <location>
        <begin position="24"/>
        <end position="97"/>
    </location>
</feature>
<reference evidence="9" key="1">
    <citation type="submission" date="2022-04" db="EMBL/GenBank/DDBJ databases">
        <title>Lysobacter sp. CAU 1642 isolated from sea sand.</title>
        <authorList>
            <person name="Kim W."/>
        </authorList>
    </citation>
    <scope>NUCLEOTIDE SEQUENCE</scope>
    <source>
        <strain evidence="9">CAU 1642</strain>
    </source>
</reference>
<feature type="region of interest" description="Disordered" evidence="6">
    <location>
        <begin position="1"/>
        <end position="22"/>
    </location>
</feature>
<dbReference type="EMBL" id="JALNMH010000022">
    <property type="protein sequence ID" value="MCK7595579.1"/>
    <property type="molecule type" value="Genomic_DNA"/>
</dbReference>
<dbReference type="InterPro" id="IPR013249">
    <property type="entry name" value="RNA_pol_sigma70_r4_t2"/>
</dbReference>
<evidence type="ECO:0000256" key="1">
    <source>
        <dbReference type="ARBA" id="ARBA00010641"/>
    </source>
</evidence>
<dbReference type="InterPro" id="IPR014284">
    <property type="entry name" value="RNA_pol_sigma-70_dom"/>
</dbReference>
<dbReference type="InterPro" id="IPR039425">
    <property type="entry name" value="RNA_pol_sigma-70-like"/>
</dbReference>
<dbReference type="NCBIfam" id="TIGR02937">
    <property type="entry name" value="sigma70-ECF"/>
    <property type="match status" value="1"/>
</dbReference>
<keyword evidence="2" id="KW-0805">Transcription regulation</keyword>
<organism evidence="9 10">
    <name type="scientific">Pseudomarimonas salicorniae</name>
    <dbReference type="NCBI Taxonomy" id="2933270"/>
    <lineage>
        <taxon>Bacteria</taxon>
        <taxon>Pseudomonadati</taxon>
        <taxon>Pseudomonadota</taxon>
        <taxon>Gammaproteobacteria</taxon>
        <taxon>Lysobacterales</taxon>
        <taxon>Lysobacteraceae</taxon>
        <taxon>Pseudomarimonas</taxon>
    </lineage>
</organism>
<dbReference type="Proteomes" id="UP001431449">
    <property type="component" value="Unassembled WGS sequence"/>
</dbReference>
<sequence length="190" mass="21197">MDSEATQQLIERSQQGDPEARDALFRRCSERLRRWARGRLPSHARDIADTQDLVQVTLLRAFRQLDGFESRGEGSFMAYLRGILLNRVKEELRRAGRQPASTERLDLPAGEPGLSAQLGELQLVEAYEQALESLGTRARDAVVLRLEFDLSYAEIAEELGAPSADAARMLVARSLRELAARMPQDSTGST</sequence>
<dbReference type="InterPro" id="IPR007627">
    <property type="entry name" value="RNA_pol_sigma70_r2"/>
</dbReference>
<keyword evidence="10" id="KW-1185">Reference proteome</keyword>
<comment type="caution">
    <text evidence="9">The sequence shown here is derived from an EMBL/GenBank/DDBJ whole genome shotgun (WGS) entry which is preliminary data.</text>
</comment>
<comment type="similarity">
    <text evidence="1">Belongs to the sigma-70 factor family. ECF subfamily.</text>
</comment>
<evidence type="ECO:0000256" key="2">
    <source>
        <dbReference type="ARBA" id="ARBA00023015"/>
    </source>
</evidence>